<dbReference type="GO" id="GO:0006310">
    <property type="term" value="P:DNA recombination"/>
    <property type="evidence" value="ECO:0007669"/>
    <property type="project" value="UniProtKB-KW"/>
</dbReference>
<dbReference type="InterPro" id="IPR028259">
    <property type="entry name" value="AP2-like_int_N"/>
</dbReference>
<keyword evidence="5" id="KW-0233">DNA recombination</keyword>
<dbReference type="PROSITE" id="PS51898">
    <property type="entry name" value="TYR_RECOMBINASE"/>
    <property type="match status" value="1"/>
</dbReference>
<dbReference type="Gene3D" id="1.10.443.10">
    <property type="entry name" value="Intergrase catalytic core"/>
    <property type="match status" value="1"/>
</dbReference>
<reference evidence="9" key="2">
    <citation type="journal article" date="2021" name="PeerJ">
        <title>Extensive microbial diversity within the chicken gut microbiome revealed by metagenomics and culture.</title>
        <authorList>
            <person name="Gilroy R."/>
            <person name="Ravi A."/>
            <person name="Getino M."/>
            <person name="Pursley I."/>
            <person name="Horton D.L."/>
            <person name="Alikhan N.F."/>
            <person name="Baker D."/>
            <person name="Gharbi K."/>
            <person name="Hall N."/>
            <person name="Watson M."/>
            <person name="Adriaenssens E.M."/>
            <person name="Foster-Nyarko E."/>
            <person name="Jarju S."/>
            <person name="Secka A."/>
            <person name="Antonio M."/>
            <person name="Oren A."/>
            <person name="Chaudhuri R.R."/>
            <person name="La Ragione R."/>
            <person name="Hildebrand F."/>
            <person name="Pallen M.J."/>
        </authorList>
    </citation>
    <scope>NUCLEOTIDE SEQUENCE</scope>
    <source>
        <strain evidence="9">CHK195-12923</strain>
    </source>
</reference>
<dbReference type="CDD" id="cd01189">
    <property type="entry name" value="INT_ICEBs1_C_like"/>
    <property type="match status" value="1"/>
</dbReference>
<feature type="domain" description="Core-binding (CB)" evidence="8">
    <location>
        <begin position="64"/>
        <end position="151"/>
    </location>
</feature>
<dbReference type="PROSITE" id="PS51900">
    <property type="entry name" value="CB"/>
    <property type="match status" value="1"/>
</dbReference>
<evidence type="ECO:0000256" key="1">
    <source>
        <dbReference type="ARBA" id="ARBA00003283"/>
    </source>
</evidence>
<dbReference type="GO" id="GO:0003677">
    <property type="term" value="F:DNA binding"/>
    <property type="evidence" value="ECO:0007669"/>
    <property type="project" value="UniProtKB-UniRule"/>
</dbReference>
<evidence type="ECO:0000313" key="10">
    <source>
        <dbReference type="Proteomes" id="UP000824110"/>
    </source>
</evidence>
<comment type="similarity">
    <text evidence="2">Belongs to the 'phage' integrase family.</text>
</comment>
<dbReference type="InterPro" id="IPR011010">
    <property type="entry name" value="DNA_brk_join_enz"/>
</dbReference>
<proteinExistence type="inferred from homology"/>
<dbReference type="Pfam" id="PF00589">
    <property type="entry name" value="Phage_integrase"/>
    <property type="match status" value="1"/>
</dbReference>
<dbReference type="AlphaFoldDB" id="A0A9D1MJS3"/>
<keyword evidence="4 6" id="KW-0238">DNA-binding</keyword>
<evidence type="ECO:0000256" key="4">
    <source>
        <dbReference type="ARBA" id="ARBA00023125"/>
    </source>
</evidence>
<keyword evidence="3" id="KW-0229">DNA integration</keyword>
<dbReference type="InterPro" id="IPR013762">
    <property type="entry name" value="Integrase-like_cat_sf"/>
</dbReference>
<sequence length="433" mass="50420">MGEVQIRSKYKKGGAVSYGFAFEIANVGGKRKWFTKYGFKSKKEAKQAGEVAQQNYENFGQVVSKDEISYSDFIDYWLENDCAIDLKPVTVSKYEKMSNLLLKPNLGKYKLKSITKEILQTFLTEMYDKGYSYNSLTVIKGLLTKSFNFAVDNHYVNYSPALRLKIPKNRIPKVPTRSAPHTYIPKEYMEKIFERFPENSSSYLPLKLAYECGLRLGEVFALCWEDVDFVNKVIRINRQVQWYEDKERKLEEIIKKNGTAECGNGFWYFAPPKYKSYRVVEISDELANILTNARDRQLKARDYYGIFYKNYYAANPLYFDGTKPERECGINKISDDDSGYHINLICIRENGTYVSPRTMQHVSRVIKKEIFPDFDFHSLRHTHASMLLEAGAEQKYIQTRLGHSNLKITIDVYEHTTENLRSRGRAVVNKLYN</sequence>
<evidence type="ECO:0000259" key="8">
    <source>
        <dbReference type="PROSITE" id="PS51900"/>
    </source>
</evidence>
<evidence type="ECO:0000256" key="3">
    <source>
        <dbReference type="ARBA" id="ARBA00022908"/>
    </source>
</evidence>
<dbReference type="InterPro" id="IPR004107">
    <property type="entry name" value="Integrase_SAM-like_N"/>
</dbReference>
<dbReference type="Proteomes" id="UP000824110">
    <property type="component" value="Unassembled WGS sequence"/>
</dbReference>
<dbReference type="InterPro" id="IPR010998">
    <property type="entry name" value="Integrase_recombinase_N"/>
</dbReference>
<reference evidence="9" key="1">
    <citation type="submission" date="2020-10" db="EMBL/GenBank/DDBJ databases">
        <authorList>
            <person name="Gilroy R."/>
        </authorList>
    </citation>
    <scope>NUCLEOTIDE SEQUENCE</scope>
    <source>
        <strain evidence="9">CHK195-12923</strain>
    </source>
</reference>
<feature type="domain" description="Tyr recombinase" evidence="7">
    <location>
        <begin position="179"/>
        <end position="429"/>
    </location>
</feature>
<dbReference type="SUPFAM" id="SSF56349">
    <property type="entry name" value="DNA breaking-rejoining enzymes"/>
    <property type="match status" value="1"/>
</dbReference>
<dbReference type="InterPro" id="IPR050090">
    <property type="entry name" value="Tyrosine_recombinase_XerCD"/>
</dbReference>
<dbReference type="GO" id="GO:0015074">
    <property type="term" value="P:DNA integration"/>
    <property type="evidence" value="ECO:0007669"/>
    <property type="project" value="UniProtKB-KW"/>
</dbReference>
<comment type="function">
    <text evidence="1">Site-specific tyrosine recombinase, which acts by catalyzing the cutting and rejoining of the recombining DNA molecules.</text>
</comment>
<comment type="caution">
    <text evidence="9">The sequence shown here is derived from an EMBL/GenBank/DDBJ whole genome shotgun (WGS) entry which is preliminary data.</text>
</comment>
<protein>
    <submittedName>
        <fullName evidence="9">Site-specific integrase</fullName>
    </submittedName>
</protein>
<evidence type="ECO:0000259" key="7">
    <source>
        <dbReference type="PROSITE" id="PS51898"/>
    </source>
</evidence>
<evidence type="ECO:0000256" key="5">
    <source>
        <dbReference type="ARBA" id="ARBA00023172"/>
    </source>
</evidence>
<evidence type="ECO:0000313" key="9">
    <source>
        <dbReference type="EMBL" id="HIU61828.1"/>
    </source>
</evidence>
<organism evidence="9 10">
    <name type="scientific">Candidatus Coproplasma excrementigallinarum</name>
    <dbReference type="NCBI Taxonomy" id="2840747"/>
    <lineage>
        <taxon>Bacteria</taxon>
        <taxon>Bacillati</taxon>
        <taxon>Bacillota</taxon>
        <taxon>Clostridia</taxon>
        <taxon>Eubacteriales</taxon>
        <taxon>Candidatus Coproplasma</taxon>
    </lineage>
</organism>
<dbReference type="Pfam" id="PF14657">
    <property type="entry name" value="Arm-DNA-bind_4"/>
    <property type="match status" value="1"/>
</dbReference>
<dbReference type="PANTHER" id="PTHR30349">
    <property type="entry name" value="PHAGE INTEGRASE-RELATED"/>
    <property type="match status" value="1"/>
</dbReference>
<accession>A0A9D1MJS3</accession>
<dbReference type="Pfam" id="PF14659">
    <property type="entry name" value="Phage_int_SAM_3"/>
    <property type="match status" value="1"/>
</dbReference>
<evidence type="ECO:0000256" key="2">
    <source>
        <dbReference type="ARBA" id="ARBA00008857"/>
    </source>
</evidence>
<dbReference type="InterPro" id="IPR044068">
    <property type="entry name" value="CB"/>
</dbReference>
<evidence type="ECO:0000256" key="6">
    <source>
        <dbReference type="PROSITE-ProRule" id="PRU01248"/>
    </source>
</evidence>
<dbReference type="EMBL" id="DVNE01000041">
    <property type="protein sequence ID" value="HIU61828.1"/>
    <property type="molecule type" value="Genomic_DNA"/>
</dbReference>
<gene>
    <name evidence="9" type="ORF">IAB69_04190</name>
</gene>
<dbReference type="InterPro" id="IPR002104">
    <property type="entry name" value="Integrase_catalytic"/>
</dbReference>
<dbReference type="Gene3D" id="1.10.150.130">
    <property type="match status" value="1"/>
</dbReference>
<name>A0A9D1MJS3_9FIRM</name>
<dbReference type="PANTHER" id="PTHR30349:SF64">
    <property type="entry name" value="PROPHAGE INTEGRASE INTD-RELATED"/>
    <property type="match status" value="1"/>
</dbReference>